<dbReference type="Proteomes" id="UP000030302">
    <property type="component" value="Chromosome"/>
</dbReference>
<protein>
    <recommendedName>
        <fullName evidence="3">Isoprenylcysteine carboxylmethyltransferase family protein</fullName>
    </recommendedName>
</protein>
<keyword evidence="2" id="KW-1185">Reference proteome</keyword>
<dbReference type="STRING" id="279058.LT85_0756"/>
<dbReference type="HOGENOM" id="CLU_2842208_0_0_4"/>
<name>A0A0A1F5X0_9BURK</name>
<sequence length="65" mass="7399">MYIAVTAILLGWALSFALTALYVYAVIVALAFHLRVVLVEEPWLAITHGAAWDEYANRVPRWLLR</sequence>
<gene>
    <name evidence="1" type="ORF">LT85_0756</name>
</gene>
<dbReference type="Gene3D" id="1.20.120.1630">
    <property type="match status" value="1"/>
</dbReference>
<evidence type="ECO:0008006" key="3">
    <source>
        <dbReference type="Google" id="ProtNLM"/>
    </source>
</evidence>
<evidence type="ECO:0000313" key="2">
    <source>
        <dbReference type="Proteomes" id="UP000030302"/>
    </source>
</evidence>
<dbReference type="AlphaFoldDB" id="A0A0A1F5X0"/>
<organism evidence="1 2">
    <name type="scientific">Collimonas arenae</name>
    <dbReference type="NCBI Taxonomy" id="279058"/>
    <lineage>
        <taxon>Bacteria</taxon>
        <taxon>Pseudomonadati</taxon>
        <taxon>Pseudomonadota</taxon>
        <taxon>Betaproteobacteria</taxon>
        <taxon>Burkholderiales</taxon>
        <taxon>Oxalobacteraceae</taxon>
        <taxon>Collimonas</taxon>
    </lineage>
</organism>
<reference evidence="2" key="1">
    <citation type="journal article" date="2014" name="Soil Biol. Biochem.">
        <title>Structure and function of bacterial communities in ageing soils: Insights from the Mendocino ecological staircase.</title>
        <authorList>
            <person name="Uroz S."/>
            <person name="Tech J.J."/>
            <person name="Sawaya N.A."/>
            <person name="Frey-Klett P."/>
            <person name="Leveau J.H.J."/>
        </authorList>
    </citation>
    <scope>NUCLEOTIDE SEQUENCE [LARGE SCALE GENOMIC DNA]</scope>
    <source>
        <strain evidence="2">Cal35</strain>
    </source>
</reference>
<accession>A0A0A1F5X0</accession>
<proteinExistence type="predicted"/>
<dbReference type="EMBL" id="CP009962">
    <property type="protein sequence ID" value="AIY39916.1"/>
    <property type="molecule type" value="Genomic_DNA"/>
</dbReference>
<evidence type="ECO:0000313" key="1">
    <source>
        <dbReference type="EMBL" id="AIY39916.1"/>
    </source>
</evidence>
<dbReference type="KEGG" id="care:LT85_0756"/>